<dbReference type="SUPFAM" id="SSF52172">
    <property type="entry name" value="CheY-like"/>
    <property type="match status" value="1"/>
</dbReference>
<evidence type="ECO:0000313" key="6">
    <source>
        <dbReference type="Proteomes" id="UP000322726"/>
    </source>
</evidence>
<dbReference type="Pfam" id="PF00072">
    <property type="entry name" value="Response_reg"/>
    <property type="match status" value="1"/>
</dbReference>
<evidence type="ECO:0000256" key="2">
    <source>
        <dbReference type="ARBA" id="ARBA00022500"/>
    </source>
</evidence>
<dbReference type="GO" id="GO:0006935">
    <property type="term" value="P:chemotaxis"/>
    <property type="evidence" value="ECO:0007669"/>
    <property type="project" value="UniProtKB-KW"/>
</dbReference>
<sequence>MNYENINEITQLSKKLNVLFIEDNNEVREQITKLLSNFFPNIITAHDGEQGYNYYEAFKRQNCKNFDILITDLNLPKMDGISLCKRVLKDNPNQIIIVISAHTESSKLNKLKELGISNFIQKPINYNFFLNTIIQTVNNLKTKAKF</sequence>
<keyword evidence="6" id="KW-1185">Reference proteome</keyword>
<dbReference type="InterPro" id="IPR011006">
    <property type="entry name" value="CheY-like_superfamily"/>
</dbReference>
<gene>
    <name evidence="5" type="ORF">APAC_1568</name>
</gene>
<comment type="cofactor">
    <cofactor evidence="1">
        <name>Mg(2+)</name>
        <dbReference type="ChEBI" id="CHEBI:18420"/>
    </cofactor>
</comment>
<dbReference type="InterPro" id="IPR001789">
    <property type="entry name" value="Sig_transdc_resp-reg_receiver"/>
</dbReference>
<dbReference type="EMBL" id="CP035928">
    <property type="protein sequence ID" value="QEP34674.1"/>
    <property type="molecule type" value="Genomic_DNA"/>
</dbReference>
<dbReference type="AlphaFoldDB" id="A0A5C2HCW5"/>
<dbReference type="RefSeq" id="WP_130233605.1">
    <property type="nucleotide sequence ID" value="NZ_BMEF01000046.1"/>
</dbReference>
<dbReference type="OrthoDB" id="5457582at2"/>
<keyword evidence="4" id="KW-0283">Flagellar rotation</keyword>
<name>A0A5C2HCW5_9BACT</name>
<evidence type="ECO:0000256" key="1">
    <source>
        <dbReference type="ARBA" id="ARBA00001946"/>
    </source>
</evidence>
<dbReference type="CDD" id="cd00156">
    <property type="entry name" value="REC"/>
    <property type="match status" value="1"/>
</dbReference>
<reference evidence="5" key="2">
    <citation type="submission" date="2019-09" db="EMBL/GenBank/DDBJ databases">
        <title>Taxonomic note: a critical rebuttal of the proposed division of the genus Arcobacter into six genera, emended descriptions of Arcobacter anaerophilus and the genus Arcobacter, and an assessment of genus-level boundaries for Epsilonproteobacteria using in silico genomic comparator tools.</title>
        <authorList>
            <person name="On S.L.W."/>
            <person name="Miller W.G."/>
            <person name="Biggs P."/>
            <person name="Cornelius A."/>
            <person name="Vandamme P."/>
        </authorList>
    </citation>
    <scope>NUCLEOTIDE SEQUENCE [LARGE SCALE GENOMIC DNA]</scope>
    <source>
        <strain evidence="5">LMG 26638</strain>
    </source>
</reference>
<dbReference type="KEGG" id="apai:APAC_1568"/>
<keyword evidence="2" id="KW-0145">Chemotaxis</keyword>
<dbReference type="Proteomes" id="UP000322726">
    <property type="component" value="Chromosome"/>
</dbReference>
<dbReference type="PANTHER" id="PTHR44591:SF3">
    <property type="entry name" value="RESPONSE REGULATORY DOMAIN-CONTAINING PROTEIN"/>
    <property type="match status" value="1"/>
</dbReference>
<evidence type="ECO:0000313" key="5">
    <source>
        <dbReference type="EMBL" id="QEP34674.1"/>
    </source>
</evidence>
<dbReference type="GO" id="GO:0097588">
    <property type="term" value="P:archaeal or bacterial-type flagellum-dependent cell motility"/>
    <property type="evidence" value="ECO:0007669"/>
    <property type="project" value="UniProtKB-KW"/>
</dbReference>
<accession>A0A5C2HCW5</accession>
<keyword evidence="3" id="KW-0597">Phosphoprotein</keyword>
<dbReference type="GO" id="GO:0000160">
    <property type="term" value="P:phosphorelay signal transduction system"/>
    <property type="evidence" value="ECO:0007669"/>
    <property type="project" value="InterPro"/>
</dbReference>
<dbReference type="SMART" id="SM00448">
    <property type="entry name" value="REC"/>
    <property type="match status" value="1"/>
</dbReference>
<reference evidence="5" key="1">
    <citation type="submission" date="2019-09" db="EMBL/GenBank/DDBJ databases">
        <title>Complete genome sequencing of four Arcobacter species reveals a diverse suite of mobile elements.</title>
        <authorList>
            <person name="Miller W.G."/>
            <person name="Yee E."/>
            <person name="Bono J.L."/>
        </authorList>
    </citation>
    <scope>NUCLEOTIDE SEQUENCE [LARGE SCALE GENOMIC DNA]</scope>
    <source>
        <strain evidence="5">LMG 26638</strain>
    </source>
</reference>
<dbReference type="PROSITE" id="PS50110">
    <property type="entry name" value="RESPONSE_REGULATORY"/>
    <property type="match status" value="1"/>
</dbReference>
<dbReference type="Gene3D" id="3.40.50.2300">
    <property type="match status" value="1"/>
</dbReference>
<organism evidence="5 6">
    <name type="scientific">Malaciobacter pacificus</name>
    <dbReference type="NCBI Taxonomy" id="1080223"/>
    <lineage>
        <taxon>Bacteria</taxon>
        <taxon>Pseudomonadati</taxon>
        <taxon>Campylobacterota</taxon>
        <taxon>Epsilonproteobacteria</taxon>
        <taxon>Campylobacterales</taxon>
        <taxon>Arcobacteraceae</taxon>
        <taxon>Malaciobacter</taxon>
    </lineage>
</organism>
<evidence type="ECO:0000256" key="3">
    <source>
        <dbReference type="ARBA" id="ARBA00022553"/>
    </source>
</evidence>
<proteinExistence type="predicted"/>
<dbReference type="InterPro" id="IPR050595">
    <property type="entry name" value="Bact_response_regulator"/>
</dbReference>
<protein>
    <submittedName>
        <fullName evidence="5">Two-component system response regulator</fullName>
    </submittedName>
</protein>
<evidence type="ECO:0000256" key="4">
    <source>
        <dbReference type="ARBA" id="ARBA00022779"/>
    </source>
</evidence>
<dbReference type="PANTHER" id="PTHR44591">
    <property type="entry name" value="STRESS RESPONSE REGULATOR PROTEIN 1"/>
    <property type="match status" value="1"/>
</dbReference>